<organism evidence="2 3">
    <name type="scientific">Flavobacterium zepuense</name>
    <dbReference type="NCBI Taxonomy" id="2593302"/>
    <lineage>
        <taxon>Bacteria</taxon>
        <taxon>Pseudomonadati</taxon>
        <taxon>Bacteroidota</taxon>
        <taxon>Flavobacteriia</taxon>
        <taxon>Flavobacteriales</taxon>
        <taxon>Flavobacteriaceae</taxon>
        <taxon>Flavobacterium</taxon>
    </lineage>
</organism>
<keyword evidence="3" id="KW-1185">Reference proteome</keyword>
<evidence type="ECO:0000256" key="1">
    <source>
        <dbReference type="SAM" id="SignalP"/>
    </source>
</evidence>
<feature type="signal peptide" evidence="1">
    <location>
        <begin position="1"/>
        <end position="18"/>
    </location>
</feature>
<name>A0A552UTH6_9FLAO</name>
<comment type="caution">
    <text evidence="2">The sequence shown here is derived from an EMBL/GenBank/DDBJ whole genome shotgun (WGS) entry which is preliminary data.</text>
</comment>
<reference evidence="2 3" key="1">
    <citation type="submission" date="2019-07" db="EMBL/GenBank/DDBJ databases">
        <title>Flavobacterium sp. nov., isolated from glacier ice.</title>
        <authorList>
            <person name="Liu Q."/>
            <person name="Xin Y.-H."/>
        </authorList>
    </citation>
    <scope>NUCLEOTIDE SEQUENCE [LARGE SCALE GENOMIC DNA]</scope>
    <source>
        <strain evidence="2 3">ZT4R6</strain>
    </source>
</reference>
<dbReference type="Proteomes" id="UP000320643">
    <property type="component" value="Unassembled WGS sequence"/>
</dbReference>
<proteinExistence type="predicted"/>
<sequence length="173" mass="20501">MKNLSLLLLLAMNLIACASDELTRREALHLLKEHYPKKIEDTIYLENKYEGGRLMDLGFEKQGLIYLDSMHKPGRRGYIRFTEKAEPYLLQSPDDYMVYGIMRVVIFDQIVKEITSISQNSDRNAATVYYTTRYQNPTPFTQLRDRDYSKEERHNAEFTYEDNQWVLRDINKS</sequence>
<evidence type="ECO:0008006" key="4">
    <source>
        <dbReference type="Google" id="ProtNLM"/>
    </source>
</evidence>
<dbReference type="AlphaFoldDB" id="A0A552UTH6"/>
<gene>
    <name evidence="2" type="ORF">FMM05_20315</name>
</gene>
<dbReference type="OrthoDB" id="1341964at2"/>
<evidence type="ECO:0000313" key="2">
    <source>
        <dbReference type="EMBL" id="TRW21497.1"/>
    </source>
</evidence>
<accession>A0A552UTH6</accession>
<keyword evidence="1" id="KW-0732">Signal</keyword>
<dbReference type="EMBL" id="VJVZ01000019">
    <property type="protein sequence ID" value="TRW21497.1"/>
    <property type="molecule type" value="Genomic_DNA"/>
</dbReference>
<evidence type="ECO:0000313" key="3">
    <source>
        <dbReference type="Proteomes" id="UP000320643"/>
    </source>
</evidence>
<feature type="chain" id="PRO_5021908511" description="Lipoprotein" evidence="1">
    <location>
        <begin position="19"/>
        <end position="173"/>
    </location>
</feature>
<dbReference type="RefSeq" id="WP_143375263.1">
    <property type="nucleotide sequence ID" value="NZ_VJVZ01000019.1"/>
</dbReference>
<protein>
    <recommendedName>
        <fullName evidence="4">Lipoprotein</fullName>
    </recommendedName>
</protein>